<keyword evidence="1" id="KW-0805">Transcription regulation</keyword>
<organism evidence="5 6">
    <name type="scientific">Paenibacillus lemnae</name>
    <dbReference type="NCBI Taxonomy" id="1330551"/>
    <lineage>
        <taxon>Bacteria</taxon>
        <taxon>Bacillati</taxon>
        <taxon>Bacillota</taxon>
        <taxon>Bacilli</taxon>
        <taxon>Bacillales</taxon>
        <taxon>Paenibacillaceae</taxon>
        <taxon>Paenibacillus</taxon>
    </lineage>
</organism>
<accession>A0A848MBX3</accession>
<proteinExistence type="predicted"/>
<dbReference type="GO" id="GO:0043565">
    <property type="term" value="F:sequence-specific DNA binding"/>
    <property type="evidence" value="ECO:0007669"/>
    <property type="project" value="InterPro"/>
</dbReference>
<name>A0A848MBX3_PAELE</name>
<dbReference type="Proteomes" id="UP000565468">
    <property type="component" value="Unassembled WGS sequence"/>
</dbReference>
<dbReference type="SUPFAM" id="SSF51215">
    <property type="entry name" value="Regulatory protein AraC"/>
    <property type="match status" value="1"/>
</dbReference>
<evidence type="ECO:0000313" key="6">
    <source>
        <dbReference type="Proteomes" id="UP000565468"/>
    </source>
</evidence>
<dbReference type="InterPro" id="IPR009057">
    <property type="entry name" value="Homeodomain-like_sf"/>
</dbReference>
<comment type="caution">
    <text evidence="5">The sequence shown here is derived from an EMBL/GenBank/DDBJ whole genome shotgun (WGS) entry which is preliminary data.</text>
</comment>
<evidence type="ECO:0000259" key="4">
    <source>
        <dbReference type="PROSITE" id="PS01124"/>
    </source>
</evidence>
<dbReference type="InterPro" id="IPR037923">
    <property type="entry name" value="HTH-like"/>
</dbReference>
<keyword evidence="2" id="KW-0238">DNA-binding</keyword>
<dbReference type="PROSITE" id="PS01124">
    <property type="entry name" value="HTH_ARAC_FAMILY_2"/>
    <property type="match status" value="1"/>
</dbReference>
<sequence>MEFIEKTVCAWDEDSIRLFAMPSHFAKSHFLYVQEVGHFRTLPAYRTERASLRSYLICCTLSGRGYLQYEGQRHTLETGQAFFIDCMQHHEYETDPNELWEILWIHFNGPMCAAYYECFQQQNPVVFPAGNDSPIPNFIRDILDIQQRKDIRTDIQSSKIIMDMITEVLQSTITNTLGSSTVPEWLDIVTSYLDRHFRDKITLQELASMAALNKFQLSKDFKKYTGITPNEYIIRNRLSYAKELLTYSAYSIAEIARLSGIDNATHFINLFKARESMTPLSYRKKWRQHS</sequence>
<reference evidence="5 6" key="1">
    <citation type="submission" date="2020-04" db="EMBL/GenBank/DDBJ databases">
        <title>Paenibacillus algicola sp. nov., a novel marine bacterium producing alginate lyase.</title>
        <authorList>
            <person name="Huang H."/>
        </authorList>
    </citation>
    <scope>NUCLEOTIDE SEQUENCE [LARGE SCALE GENOMIC DNA]</scope>
    <source>
        <strain evidence="5 6">L7-75</strain>
    </source>
</reference>
<dbReference type="Pfam" id="PF12833">
    <property type="entry name" value="HTH_18"/>
    <property type="match status" value="1"/>
</dbReference>
<protein>
    <submittedName>
        <fullName evidence="5">AraC family transcriptional regulator</fullName>
    </submittedName>
</protein>
<dbReference type="EMBL" id="JABBPN010000021">
    <property type="protein sequence ID" value="NMO97681.1"/>
    <property type="molecule type" value="Genomic_DNA"/>
</dbReference>
<dbReference type="PANTHER" id="PTHR43280:SF2">
    <property type="entry name" value="HTH-TYPE TRANSCRIPTIONAL REGULATOR EXSA"/>
    <property type="match status" value="1"/>
</dbReference>
<dbReference type="GO" id="GO:0003700">
    <property type="term" value="F:DNA-binding transcription factor activity"/>
    <property type="evidence" value="ECO:0007669"/>
    <property type="project" value="InterPro"/>
</dbReference>
<evidence type="ECO:0000256" key="3">
    <source>
        <dbReference type="ARBA" id="ARBA00023163"/>
    </source>
</evidence>
<dbReference type="PANTHER" id="PTHR43280">
    <property type="entry name" value="ARAC-FAMILY TRANSCRIPTIONAL REGULATOR"/>
    <property type="match status" value="1"/>
</dbReference>
<gene>
    <name evidence="5" type="ORF">HII30_18110</name>
</gene>
<evidence type="ECO:0000256" key="1">
    <source>
        <dbReference type="ARBA" id="ARBA00023015"/>
    </source>
</evidence>
<evidence type="ECO:0000313" key="5">
    <source>
        <dbReference type="EMBL" id="NMO97681.1"/>
    </source>
</evidence>
<dbReference type="RefSeq" id="WP_169506457.1">
    <property type="nucleotide sequence ID" value="NZ_JABBPN010000021.1"/>
</dbReference>
<dbReference type="PROSITE" id="PS00041">
    <property type="entry name" value="HTH_ARAC_FAMILY_1"/>
    <property type="match status" value="1"/>
</dbReference>
<keyword evidence="6" id="KW-1185">Reference proteome</keyword>
<dbReference type="InterPro" id="IPR018060">
    <property type="entry name" value="HTH_AraC"/>
</dbReference>
<keyword evidence="3" id="KW-0804">Transcription</keyword>
<feature type="domain" description="HTH araC/xylS-type" evidence="4">
    <location>
        <begin position="187"/>
        <end position="285"/>
    </location>
</feature>
<dbReference type="SUPFAM" id="SSF46689">
    <property type="entry name" value="Homeodomain-like"/>
    <property type="match status" value="2"/>
</dbReference>
<dbReference type="InterPro" id="IPR018062">
    <property type="entry name" value="HTH_AraC-typ_CS"/>
</dbReference>
<evidence type="ECO:0000256" key="2">
    <source>
        <dbReference type="ARBA" id="ARBA00023125"/>
    </source>
</evidence>
<dbReference type="Gene3D" id="1.10.10.60">
    <property type="entry name" value="Homeodomain-like"/>
    <property type="match status" value="2"/>
</dbReference>
<dbReference type="Gene3D" id="2.60.120.280">
    <property type="entry name" value="Regulatory protein AraC"/>
    <property type="match status" value="1"/>
</dbReference>
<dbReference type="AlphaFoldDB" id="A0A848MBX3"/>
<dbReference type="Pfam" id="PF02311">
    <property type="entry name" value="AraC_binding"/>
    <property type="match status" value="1"/>
</dbReference>
<dbReference type="CDD" id="cd06986">
    <property type="entry name" value="cupin_MmsR-like_N"/>
    <property type="match status" value="1"/>
</dbReference>
<dbReference type="SMART" id="SM00342">
    <property type="entry name" value="HTH_ARAC"/>
    <property type="match status" value="1"/>
</dbReference>
<dbReference type="InterPro" id="IPR003313">
    <property type="entry name" value="AraC-bd"/>
</dbReference>